<accession>A0AAE1E5N4</accession>
<dbReference type="Proteomes" id="UP001283361">
    <property type="component" value="Unassembled WGS sequence"/>
</dbReference>
<keyword evidence="2" id="KW-1185">Reference proteome</keyword>
<evidence type="ECO:0000313" key="2">
    <source>
        <dbReference type="Proteomes" id="UP001283361"/>
    </source>
</evidence>
<protein>
    <submittedName>
        <fullName evidence="1">Uncharacterized protein</fullName>
    </submittedName>
</protein>
<dbReference type="AlphaFoldDB" id="A0AAE1E5N4"/>
<organism evidence="1 2">
    <name type="scientific">Elysia crispata</name>
    <name type="common">lettuce slug</name>
    <dbReference type="NCBI Taxonomy" id="231223"/>
    <lineage>
        <taxon>Eukaryota</taxon>
        <taxon>Metazoa</taxon>
        <taxon>Spiralia</taxon>
        <taxon>Lophotrochozoa</taxon>
        <taxon>Mollusca</taxon>
        <taxon>Gastropoda</taxon>
        <taxon>Heterobranchia</taxon>
        <taxon>Euthyneura</taxon>
        <taxon>Panpulmonata</taxon>
        <taxon>Sacoglossa</taxon>
        <taxon>Placobranchoidea</taxon>
        <taxon>Plakobranchidae</taxon>
        <taxon>Elysia</taxon>
    </lineage>
</organism>
<gene>
    <name evidence="1" type="ORF">RRG08_001088</name>
</gene>
<evidence type="ECO:0000313" key="1">
    <source>
        <dbReference type="EMBL" id="KAK3794942.1"/>
    </source>
</evidence>
<reference evidence="1" key="1">
    <citation type="journal article" date="2023" name="G3 (Bethesda)">
        <title>A reference genome for the long-term kleptoplast-retaining sea slug Elysia crispata morphotype clarki.</title>
        <authorList>
            <person name="Eastman K.E."/>
            <person name="Pendleton A.L."/>
            <person name="Shaikh M.A."/>
            <person name="Suttiyut T."/>
            <person name="Ogas R."/>
            <person name="Tomko P."/>
            <person name="Gavelis G."/>
            <person name="Widhalm J.R."/>
            <person name="Wisecaver J.H."/>
        </authorList>
    </citation>
    <scope>NUCLEOTIDE SEQUENCE</scope>
    <source>
        <strain evidence="1">ECLA1</strain>
    </source>
</reference>
<dbReference type="EMBL" id="JAWDGP010001087">
    <property type="protein sequence ID" value="KAK3794942.1"/>
    <property type="molecule type" value="Genomic_DNA"/>
</dbReference>
<sequence length="164" mass="18883">MDSTDSHQPGYHKAIFSRLQQRIKLMSSYLTSSSVETMGRPRTGACSDRWPSQQARIQADSDARTGQTGTELFYQVDTEGRHVIIAHEILFLPLRLNIRLHRKTINLSNNAERNITTLEKDSLTWGDSEVNKKNQLFSVQIDTIYPELHSRQQNKSNFANGHRW</sequence>
<comment type="caution">
    <text evidence="1">The sequence shown here is derived from an EMBL/GenBank/DDBJ whole genome shotgun (WGS) entry which is preliminary data.</text>
</comment>
<proteinExistence type="predicted"/>
<name>A0AAE1E5N4_9GAST</name>